<evidence type="ECO:0000313" key="4">
    <source>
        <dbReference type="EMBL" id="ODS30121.1"/>
    </source>
</evidence>
<dbReference type="PANTHER" id="PTHR44227">
    <property type="match status" value="1"/>
</dbReference>
<dbReference type="Pfam" id="PF13432">
    <property type="entry name" value="TPR_16"/>
    <property type="match status" value="3"/>
</dbReference>
<dbReference type="AlphaFoldDB" id="A0A1E3X3C1"/>
<dbReference type="Proteomes" id="UP000094056">
    <property type="component" value="Unassembled WGS sequence"/>
</dbReference>
<feature type="repeat" description="TPR" evidence="3">
    <location>
        <begin position="335"/>
        <end position="368"/>
    </location>
</feature>
<reference evidence="4 5" key="1">
    <citation type="submission" date="2016-07" db="EMBL/GenBank/DDBJ databases">
        <title>Draft genome of Scalindua rubra, obtained from a brine-seawater interface in the Red Sea, sheds light on salt adaptation in anammox bacteria.</title>
        <authorList>
            <person name="Speth D.R."/>
            <person name="Lagkouvardos I."/>
            <person name="Wang Y."/>
            <person name="Qian P.-Y."/>
            <person name="Dutilh B.E."/>
            <person name="Jetten M.S."/>
        </authorList>
    </citation>
    <scope>NUCLEOTIDE SEQUENCE [LARGE SCALE GENOMIC DNA]</scope>
    <source>
        <strain evidence="4">BSI-1</strain>
    </source>
</reference>
<comment type="caution">
    <text evidence="4">The sequence shown here is derived from an EMBL/GenBank/DDBJ whole genome shotgun (WGS) entry which is preliminary data.</text>
</comment>
<name>A0A1E3X3C1_9BACT</name>
<feature type="repeat" description="TPR" evidence="3">
    <location>
        <begin position="403"/>
        <end position="436"/>
    </location>
</feature>
<feature type="repeat" description="TPR" evidence="3">
    <location>
        <begin position="232"/>
        <end position="265"/>
    </location>
</feature>
<accession>A0A1E3X3C1</accession>
<keyword evidence="2 3" id="KW-0802">TPR repeat</keyword>
<dbReference type="SMART" id="SM00028">
    <property type="entry name" value="TPR"/>
    <property type="match status" value="7"/>
</dbReference>
<organism evidence="4 5">
    <name type="scientific">Candidatus Scalindua rubra</name>
    <dbReference type="NCBI Taxonomy" id="1872076"/>
    <lineage>
        <taxon>Bacteria</taxon>
        <taxon>Pseudomonadati</taxon>
        <taxon>Planctomycetota</taxon>
        <taxon>Candidatus Brocadiia</taxon>
        <taxon>Candidatus Brocadiales</taxon>
        <taxon>Candidatus Scalinduaceae</taxon>
        <taxon>Candidatus Scalindua</taxon>
    </lineage>
</organism>
<evidence type="ECO:0000256" key="1">
    <source>
        <dbReference type="ARBA" id="ARBA00022737"/>
    </source>
</evidence>
<sequence>MYILSKYWMRDNRNEHRATKIEYRKSCRMISLLFLLLVLFSQYHPVTRAETYRKPTEIKGNYTELIKKGDEAYKENRFSDAEAAYVSALAKKETADVYINLGHVYMMMQDRADDAIEAYVKALDIEPENLKPVRYLGTAYLANEDYRNALRAFKKISRPPELDSDLFISIGICLENLGNSEGSLCAYRNAVTLSPLSKKANLQLASTLHNCGKLEDALSVYGYILQEWPETTEVLIDIGNIYLDKGEYNNAIDTFESAQRLGFGGIKLKRSIADLYLNENMHREAALFYQRFITSAQEASAEDLYRLGNAYYMGGENLSAQEALQKAIDKKPDYGKARLLLGSIYVEELKPDEAQREYKNAIKIEPKLASTHIALANLYIETGEKEKAADEYRIAINLGQKEASIYYNLIVILLTEGRHEESAQLIKEALRLYPQDISLKNLLERVVETAKSNPP</sequence>
<evidence type="ECO:0000313" key="5">
    <source>
        <dbReference type="Proteomes" id="UP000094056"/>
    </source>
</evidence>
<dbReference type="PROSITE" id="PS50293">
    <property type="entry name" value="TPR_REGION"/>
    <property type="match status" value="1"/>
</dbReference>
<feature type="repeat" description="TPR" evidence="3">
    <location>
        <begin position="301"/>
        <end position="334"/>
    </location>
</feature>
<dbReference type="SUPFAM" id="SSF48452">
    <property type="entry name" value="TPR-like"/>
    <property type="match status" value="2"/>
</dbReference>
<evidence type="ECO:0000256" key="2">
    <source>
        <dbReference type="ARBA" id="ARBA00022803"/>
    </source>
</evidence>
<dbReference type="InterPro" id="IPR011990">
    <property type="entry name" value="TPR-like_helical_dom_sf"/>
</dbReference>
<dbReference type="InterPro" id="IPR052346">
    <property type="entry name" value="O-mannosyl-transferase_TMTC"/>
</dbReference>
<proteinExistence type="predicted"/>
<dbReference type="Gene3D" id="1.25.40.10">
    <property type="entry name" value="Tetratricopeptide repeat domain"/>
    <property type="match status" value="3"/>
</dbReference>
<dbReference type="PROSITE" id="PS50005">
    <property type="entry name" value="TPR"/>
    <property type="match status" value="5"/>
</dbReference>
<dbReference type="InterPro" id="IPR019734">
    <property type="entry name" value="TPR_rpt"/>
</dbReference>
<feature type="repeat" description="TPR" evidence="3">
    <location>
        <begin position="369"/>
        <end position="402"/>
    </location>
</feature>
<dbReference type="Pfam" id="PF13181">
    <property type="entry name" value="TPR_8"/>
    <property type="match status" value="1"/>
</dbReference>
<evidence type="ECO:0000256" key="3">
    <source>
        <dbReference type="PROSITE-ProRule" id="PRU00339"/>
    </source>
</evidence>
<protein>
    <submittedName>
        <fullName evidence="4">Peptidase</fullName>
    </submittedName>
</protein>
<dbReference type="PANTHER" id="PTHR44227:SF3">
    <property type="entry name" value="PROTEIN O-MANNOSYL-TRANSFERASE TMTC4"/>
    <property type="match status" value="1"/>
</dbReference>
<keyword evidence="1" id="KW-0677">Repeat</keyword>
<gene>
    <name evidence="4" type="ORF">SCARUB_04771</name>
</gene>
<dbReference type="EMBL" id="MAYW01000280">
    <property type="protein sequence ID" value="ODS30121.1"/>
    <property type="molecule type" value="Genomic_DNA"/>
</dbReference>